<dbReference type="EMBL" id="JBBGZH010000002">
    <property type="protein sequence ID" value="MEJ5021110.1"/>
    <property type="molecule type" value="Genomic_DNA"/>
</dbReference>
<dbReference type="InterPro" id="IPR009780">
    <property type="entry name" value="DUF1344"/>
</dbReference>
<gene>
    <name evidence="1" type="ORF">WH297_15415</name>
</gene>
<evidence type="ECO:0000313" key="1">
    <source>
        <dbReference type="EMBL" id="MEJ5021110.1"/>
    </source>
</evidence>
<reference evidence="1 2" key="1">
    <citation type="submission" date="2023-12" db="EMBL/GenBank/DDBJ databases">
        <title>Gut-associated functions are favored during microbiome assembly across C. elegans life.</title>
        <authorList>
            <person name="Zimmermann J."/>
        </authorList>
    </citation>
    <scope>NUCLEOTIDE SEQUENCE [LARGE SCALE GENOMIC DNA]</scope>
    <source>
        <strain evidence="1 2">MYb71</strain>
    </source>
</reference>
<dbReference type="Proteomes" id="UP001375812">
    <property type="component" value="Unassembled WGS sequence"/>
</dbReference>
<name>A0ABU8PFS7_9HYPH</name>
<protein>
    <submittedName>
        <fullName evidence="1">DUF1344 domain-containing protein</fullName>
    </submittedName>
</protein>
<evidence type="ECO:0000313" key="2">
    <source>
        <dbReference type="Proteomes" id="UP001375812"/>
    </source>
</evidence>
<dbReference type="RefSeq" id="WP_105543583.1">
    <property type="nucleotide sequence ID" value="NZ_JBBGZH010000002.1"/>
</dbReference>
<keyword evidence="2" id="KW-1185">Reference proteome</keyword>
<accession>A0ABU8PFS7</accession>
<proteinExistence type="predicted"/>
<dbReference type="Pfam" id="PF07076">
    <property type="entry name" value="DUF1344"/>
    <property type="match status" value="1"/>
</dbReference>
<comment type="caution">
    <text evidence="1">The sequence shown here is derived from an EMBL/GenBank/DDBJ whole genome shotgun (WGS) entry which is preliminary data.</text>
</comment>
<organism evidence="1 2">
    <name type="scientific">Ochrobactrum vermis</name>
    <dbReference type="NCBI Taxonomy" id="1827297"/>
    <lineage>
        <taxon>Bacteria</taxon>
        <taxon>Pseudomonadati</taxon>
        <taxon>Pseudomonadota</taxon>
        <taxon>Alphaproteobacteria</taxon>
        <taxon>Hyphomicrobiales</taxon>
        <taxon>Brucellaceae</taxon>
        <taxon>Brucella/Ochrobactrum group</taxon>
        <taxon>Ochrobactrum</taxon>
    </lineage>
</organism>
<sequence length="134" mass="14812">MIAIYPLDLTIAANPTSDGAIEKLRQEKIESKQMKTVLQSILLSSVIAIGSISTAAAFTSTGVIERISHGENIIFVRNGDAYRLPDNIDIRAFQVGQRVNVHWDTQNPSRIEDGSRDVQRQLVNARGIEQPARN</sequence>